<comment type="caution">
    <text evidence="2">The sequence shown here is derived from an EMBL/GenBank/DDBJ whole genome shotgun (WGS) entry which is preliminary data.</text>
</comment>
<dbReference type="PANTHER" id="PTHR43283">
    <property type="entry name" value="BETA-LACTAMASE-RELATED"/>
    <property type="match status" value="1"/>
</dbReference>
<sequence length="1927" mass="208698">MADSEVTTTPCPVRLARYLETKLEGTGVRSRVWRASRASQKLKLRRCQAEAMSRTAVASQCRSKVRQVATPLRACSLKAAVETGSKVRRGTIASNSKCYPKLAGLHPQVMRDTDLSLHRKVDRGEAPGVISVVLRHGILAHMDSYGYADLERQVPMRPDTIVRLYSMTKSIISVALGICMEEGLVQLTDPVCKFIPAFAAAKVKSEDGLAQTAAVAVDRPVTVLHLLTHTSGIGYGPMLGDEPGCEAEERFLPLIERAGLGRTRPGDARAVKSLEHWCEELARLPLLHQPGSEWFYSYSHDVLGRIIEVVTRTRLDTFIEERITQPLGMVRQRHEVGLWCFTEPSGFLRDAEVDSGFQIPRDKWHRTAAMYRLHEQDGETKPKLVRIDAPCVESNEWMVGNASPILSGGGSVDSMTGGMVSTAADYARFCLMLLGKGELEDCALYWIVMKFLQCAALLTVALAKKLTLRSAGTGKAFSEVAAAQTCDRLQCPRAWRPKLNHHSLTGHTVADCCEKSCELFRCTGVYRSNEAYWGNVGDSPQVCCDKMCGSDFECDAGYVLADATAPGVSREECCKPKCSLFECTAPWAPSDAKKEVVSSSAEDCCDQTCAAVNCSAPGWTENKSKALLVGNTVEECCAPLCGNDAQVVCPAGTAVKPEDVNKTGGVEGCCQKQCKSHQCSAADGWTRDISKADDFADSDEACCAKTCKQFECPVEDGWTASKSMANDIGDNVTQCCKATCKRFTCNATEGWLPAPGNEKDGVEGDDSSTCCVAACSDYTCSPAKKLMLVPDAAKIPGAGDEVCCESSKCDKVRSMTKLGEEEYCNDFAEDVCEKKFVKHQNSSEVNASNGTVMSIESTSIVLCYWDVTYTMCRNDVDGAIKGGCADVCMFSDSVTFHRRCGLVNMACVLVMFTFESGHPVIVQISRLDLVLLSFSLVAFDLSTEVLRAGVRKAISEFQKEDRVGPATTVLVSSETQAVSGGERSALGSESDGYELCQATSNLLTLRGYWEIGMGKADVADQGEWLPLDPARPARYYRAVTTGEKEPTISNAQFDQMQKACGINFHTNGVIVKKRVHAINKFHYSTKHRMIKEIANRLNNPGSWYEELMTLPSIANYAVFQHFQPCFHGGNNLPFAARSGFVLGMAARRLPLLAVDVYGDHYAACPRAGLLTRRAMLLPSLPPSHRALLRSQAGSGSNSRSHAAAAGALRNLVAAAVRPAKLVERAWCKVAREAVGPEGHVVPQQWLVNTTAPGIAPDDRRRLDLVIYGAAPLGGALCYDATLVSPLARDGEPHPGAAAQDGAVLRTAYRRKHATYPELATGGAQTLCVLGCEVGGRWNADAVKLVQRLVALRAHRAPPAVRASAKAAWARRWWSVLSVAVQQAVAHTALGRSRAMPGPAHTDAPALDEVLHLVDPDGPIETLELTEKDDAGRQDVLHYCGPSLQIGGLYATWKFHCKEFAALDADSVIDLDSESEADQIPDPCEAALIGLELQGKPLALAPEGCEDRAASDLIRLLMICNFLISGAGSARRSRYPELTRGGPQRLVVLAAEVGGCWSDECQQFLRTLLRLRVQSAPPPLCAAAAQGWARRWWSVLSVALQRAVASSALGVWTMPPLPVAPDALPLGDVLDLAIASAPSRLRELPSWSGFMEMAAVCVGTEAPYKLLQVATECNPRTTVLSVDAVGAFDPVSRQAMLDGLRSRPQLAPLLPFARQFYGTESSYVWTDDVGAGHEVLQAEGGEQGDPLQAMMPALYAVAQHAALHAVAATLQPGEGVFAFLDDTYIVCAPERVATLYGNLADALWDHALIQLNHGKTRVWNAAGEEPPNLAALQPEPSSPADVWVGAWTLPPEREGLVVLGALLGTEAFVQRQLRDRRRHQDILLERIPALSDLQSAWLLLLFCASTRANYLLRMLPHAPSALHGRLLP</sequence>
<gene>
    <name evidence="2" type="ORF">AK812_SmicGene32296</name>
</gene>
<dbReference type="InterPro" id="IPR001466">
    <property type="entry name" value="Beta-lactam-related"/>
</dbReference>
<dbReference type="SUPFAM" id="SSF56601">
    <property type="entry name" value="beta-lactamase/transpeptidase-like"/>
    <property type="match status" value="1"/>
</dbReference>
<dbReference type="InterPro" id="IPR050789">
    <property type="entry name" value="Diverse_Enzym_Activities"/>
</dbReference>
<organism evidence="2 3">
    <name type="scientific">Symbiodinium microadriaticum</name>
    <name type="common">Dinoflagellate</name>
    <name type="synonym">Zooxanthella microadriatica</name>
    <dbReference type="NCBI Taxonomy" id="2951"/>
    <lineage>
        <taxon>Eukaryota</taxon>
        <taxon>Sar</taxon>
        <taxon>Alveolata</taxon>
        <taxon>Dinophyceae</taxon>
        <taxon>Suessiales</taxon>
        <taxon>Symbiodiniaceae</taxon>
        <taxon>Symbiodinium</taxon>
    </lineage>
</organism>
<dbReference type="PANTHER" id="PTHR43283:SF3">
    <property type="entry name" value="BETA-LACTAMASE FAMILY PROTEIN (AFU_ORTHOLOGUE AFUA_5G07500)"/>
    <property type="match status" value="1"/>
</dbReference>
<name>A0A1Q9CUJ1_SYMMI</name>
<dbReference type="EMBL" id="LSRX01000910">
    <property type="protein sequence ID" value="OLP86569.1"/>
    <property type="molecule type" value="Genomic_DNA"/>
</dbReference>
<dbReference type="OrthoDB" id="5946976at2759"/>
<dbReference type="InterPro" id="IPR012338">
    <property type="entry name" value="Beta-lactam/transpept-like"/>
</dbReference>
<reference evidence="2 3" key="1">
    <citation type="submission" date="2016-02" db="EMBL/GenBank/DDBJ databases">
        <title>Genome analysis of coral dinoflagellate symbionts highlights evolutionary adaptations to a symbiotic lifestyle.</title>
        <authorList>
            <person name="Aranda M."/>
            <person name="Li Y."/>
            <person name="Liew Y.J."/>
            <person name="Baumgarten S."/>
            <person name="Simakov O."/>
            <person name="Wilson M."/>
            <person name="Piel J."/>
            <person name="Ashoor H."/>
            <person name="Bougouffa S."/>
            <person name="Bajic V.B."/>
            <person name="Ryu T."/>
            <person name="Ravasi T."/>
            <person name="Bayer T."/>
            <person name="Micklem G."/>
            <person name="Kim H."/>
            <person name="Bhak J."/>
            <person name="Lajeunesse T.C."/>
            <person name="Voolstra C.R."/>
        </authorList>
    </citation>
    <scope>NUCLEOTIDE SEQUENCE [LARGE SCALE GENOMIC DNA]</scope>
    <source>
        <strain evidence="2 3">CCMP2467</strain>
    </source>
</reference>
<protein>
    <recommendedName>
        <fullName evidence="1">Beta-lactamase-related domain-containing protein</fullName>
    </recommendedName>
</protein>
<accession>A0A1Q9CUJ1</accession>
<proteinExistence type="predicted"/>
<evidence type="ECO:0000313" key="3">
    <source>
        <dbReference type="Proteomes" id="UP000186817"/>
    </source>
</evidence>
<dbReference type="Gene3D" id="3.40.710.10">
    <property type="entry name" value="DD-peptidase/beta-lactamase superfamily"/>
    <property type="match status" value="2"/>
</dbReference>
<dbReference type="Proteomes" id="UP000186817">
    <property type="component" value="Unassembled WGS sequence"/>
</dbReference>
<feature type="domain" description="Beta-lactamase-related" evidence="1">
    <location>
        <begin position="121"/>
        <end position="439"/>
    </location>
</feature>
<evidence type="ECO:0000259" key="1">
    <source>
        <dbReference type="Pfam" id="PF00144"/>
    </source>
</evidence>
<evidence type="ECO:0000313" key="2">
    <source>
        <dbReference type="EMBL" id="OLP86569.1"/>
    </source>
</evidence>
<keyword evidence="3" id="KW-1185">Reference proteome</keyword>
<dbReference type="Pfam" id="PF00144">
    <property type="entry name" value="Beta-lactamase"/>
    <property type="match status" value="1"/>
</dbReference>